<dbReference type="Pfam" id="PF01618">
    <property type="entry name" value="MotA_ExbB"/>
    <property type="match status" value="1"/>
</dbReference>
<dbReference type="InterPro" id="IPR050790">
    <property type="entry name" value="ExbB/TolQ_transport"/>
</dbReference>
<comment type="similarity">
    <text evidence="2">Belongs to the ExbB/TolQ family.</text>
</comment>
<proteinExistence type="inferred from homology"/>
<evidence type="ECO:0000256" key="3">
    <source>
        <dbReference type="ARBA" id="ARBA00022475"/>
    </source>
</evidence>
<evidence type="ECO:0000256" key="4">
    <source>
        <dbReference type="ARBA" id="ARBA00022692"/>
    </source>
</evidence>
<evidence type="ECO:0000256" key="1">
    <source>
        <dbReference type="ARBA" id="ARBA00004651"/>
    </source>
</evidence>
<feature type="transmembrane region" description="Helical" evidence="7">
    <location>
        <begin position="131"/>
        <end position="151"/>
    </location>
</feature>
<protein>
    <recommendedName>
        <fullName evidence="8">MotA/TolQ/ExbB proton channel domain-containing protein</fullName>
    </recommendedName>
</protein>
<feature type="non-terminal residue" evidence="9">
    <location>
        <position position="178"/>
    </location>
</feature>
<accession>A0A382KZ30</accession>
<comment type="subcellular location">
    <subcellularLocation>
        <location evidence="1">Cell membrane</location>
        <topology evidence="1">Multi-pass membrane protein</topology>
    </subcellularLocation>
</comment>
<dbReference type="PANTHER" id="PTHR30625">
    <property type="entry name" value="PROTEIN TOLQ"/>
    <property type="match status" value="1"/>
</dbReference>
<reference evidence="9" key="1">
    <citation type="submission" date="2018-05" db="EMBL/GenBank/DDBJ databases">
        <authorList>
            <person name="Lanie J.A."/>
            <person name="Ng W.-L."/>
            <person name="Kazmierczak K.M."/>
            <person name="Andrzejewski T.M."/>
            <person name="Davidsen T.M."/>
            <person name="Wayne K.J."/>
            <person name="Tettelin H."/>
            <person name="Glass J.I."/>
            <person name="Rusch D."/>
            <person name="Podicherti R."/>
            <person name="Tsui H.-C.T."/>
            <person name="Winkler M.E."/>
        </authorList>
    </citation>
    <scope>NUCLEOTIDE SEQUENCE</scope>
</reference>
<evidence type="ECO:0000259" key="8">
    <source>
        <dbReference type="Pfam" id="PF01618"/>
    </source>
</evidence>
<feature type="transmembrane region" description="Helical" evidence="7">
    <location>
        <begin position="18"/>
        <end position="39"/>
    </location>
</feature>
<dbReference type="AlphaFoldDB" id="A0A382KZ30"/>
<evidence type="ECO:0000256" key="7">
    <source>
        <dbReference type="SAM" id="Phobius"/>
    </source>
</evidence>
<dbReference type="InterPro" id="IPR002898">
    <property type="entry name" value="MotA_ExbB_proton_chnl"/>
</dbReference>
<evidence type="ECO:0000256" key="2">
    <source>
        <dbReference type="ARBA" id="ARBA00010442"/>
    </source>
</evidence>
<feature type="transmembrane region" description="Helical" evidence="7">
    <location>
        <begin position="91"/>
        <end position="111"/>
    </location>
</feature>
<keyword evidence="5 7" id="KW-1133">Transmembrane helix</keyword>
<dbReference type="PANTHER" id="PTHR30625:SF18">
    <property type="entry name" value="TONB2 ENERGY TRANSDUCTION SYSTEM INNER MEMBRANE COMPONENT EXBB"/>
    <property type="match status" value="1"/>
</dbReference>
<name>A0A382KZ30_9ZZZZ</name>
<evidence type="ECO:0000256" key="5">
    <source>
        <dbReference type="ARBA" id="ARBA00022989"/>
    </source>
</evidence>
<dbReference type="GO" id="GO:0005886">
    <property type="term" value="C:plasma membrane"/>
    <property type="evidence" value="ECO:0007669"/>
    <property type="project" value="UniProtKB-SubCell"/>
</dbReference>
<feature type="non-terminal residue" evidence="9">
    <location>
        <position position="1"/>
    </location>
</feature>
<keyword evidence="6 7" id="KW-0472">Membrane</keyword>
<organism evidence="9">
    <name type="scientific">marine metagenome</name>
    <dbReference type="NCBI Taxonomy" id="408172"/>
    <lineage>
        <taxon>unclassified sequences</taxon>
        <taxon>metagenomes</taxon>
        <taxon>ecological metagenomes</taxon>
    </lineage>
</organism>
<evidence type="ECO:0000313" key="9">
    <source>
        <dbReference type="EMBL" id="SVC30024.1"/>
    </source>
</evidence>
<dbReference type="EMBL" id="UINC01083887">
    <property type="protein sequence ID" value="SVC30024.1"/>
    <property type="molecule type" value="Genomic_DNA"/>
</dbReference>
<dbReference type="GO" id="GO:0017038">
    <property type="term" value="P:protein import"/>
    <property type="evidence" value="ECO:0007669"/>
    <property type="project" value="TreeGrafter"/>
</dbReference>
<keyword evidence="3" id="KW-1003">Cell membrane</keyword>
<feature type="domain" description="MotA/TolQ/ExbB proton channel" evidence="8">
    <location>
        <begin position="74"/>
        <end position="160"/>
    </location>
</feature>
<sequence length="178" mass="19829">VFDQIEMMRDFFSKGGPVLVSIFFLSIALWVLILERYYFLFKVCPLRINKIVEQWQDRQDHSSWHALKIKDGLVSEISTDLKHNLIPIQTLTGILPLLGLLGTVTGMISIFEVLNVFGMGNARGMAEGISRALLPTTAGLATSIIGIYFSADLNKRAKTNEMIAKDALTLGKTTNKIQ</sequence>
<evidence type="ECO:0000256" key="6">
    <source>
        <dbReference type="ARBA" id="ARBA00023136"/>
    </source>
</evidence>
<gene>
    <name evidence="9" type="ORF">METZ01_LOCUS282878</name>
</gene>
<keyword evidence="4 7" id="KW-0812">Transmembrane</keyword>